<dbReference type="STRING" id="123214.PERMA_1516"/>
<sequence length="107" mass="12490">METLEIKLKGVAVDVFSHEWIDEDVLNRSPVVLEKIEKRKGGFTLFMRSVTGAVEWYFSKGLTVIEIRENKGSKYLHIEHEDGQYWVDLPADNRVINFLKEFMEDQG</sequence>
<dbReference type="KEGG" id="pmx:PERMA_1516"/>
<organism evidence="1 2">
    <name type="scientific">Persephonella marina (strain DSM 14350 / EX-H1)</name>
    <dbReference type="NCBI Taxonomy" id="123214"/>
    <lineage>
        <taxon>Bacteria</taxon>
        <taxon>Pseudomonadati</taxon>
        <taxon>Aquificota</taxon>
        <taxon>Aquificia</taxon>
        <taxon>Aquificales</taxon>
        <taxon>Hydrogenothermaceae</taxon>
        <taxon>Persephonella</taxon>
    </lineage>
</organism>
<dbReference type="RefSeq" id="WP_012676128.1">
    <property type="nucleotide sequence ID" value="NC_012440.1"/>
</dbReference>
<proteinExistence type="predicted"/>
<dbReference type="EMBL" id="CP001230">
    <property type="protein sequence ID" value="ACO03889.1"/>
    <property type="molecule type" value="Genomic_DNA"/>
</dbReference>
<keyword evidence="2" id="KW-1185">Reference proteome</keyword>
<evidence type="ECO:0000313" key="2">
    <source>
        <dbReference type="Proteomes" id="UP000001366"/>
    </source>
</evidence>
<reference evidence="1 2" key="1">
    <citation type="journal article" date="2009" name="J. Bacteriol.">
        <title>Complete and draft genome sequences of six members of the Aquificales.</title>
        <authorList>
            <person name="Reysenbach A.L."/>
            <person name="Hamamura N."/>
            <person name="Podar M."/>
            <person name="Griffiths E."/>
            <person name="Ferreira S."/>
            <person name="Hochstein R."/>
            <person name="Heidelberg J."/>
            <person name="Johnson J."/>
            <person name="Mead D."/>
            <person name="Pohorille A."/>
            <person name="Sarmiento M."/>
            <person name="Schweighofer K."/>
            <person name="Seshadri R."/>
            <person name="Voytek M.A."/>
        </authorList>
    </citation>
    <scope>NUCLEOTIDE SEQUENCE [LARGE SCALE GENOMIC DNA]</scope>
    <source>
        <strain evidence="2">DSM 14350 / EX-H1</strain>
    </source>
</reference>
<gene>
    <name evidence="1" type="ordered locus">PERMA_1516</name>
</gene>
<dbReference type="Proteomes" id="UP000001366">
    <property type="component" value="Chromosome"/>
</dbReference>
<dbReference type="AlphaFoldDB" id="C0QRI7"/>
<name>C0QRI7_PERMH</name>
<protein>
    <submittedName>
        <fullName evidence="1">Uncharacterized protein</fullName>
    </submittedName>
</protein>
<dbReference type="OrthoDB" id="14268at2"/>
<dbReference type="HOGENOM" id="CLU_2207552_0_0_0"/>
<dbReference type="PaxDb" id="123214-PERMA_1516"/>
<accession>C0QRI7</accession>
<evidence type="ECO:0000313" key="1">
    <source>
        <dbReference type="EMBL" id="ACO03889.1"/>
    </source>
</evidence>